<dbReference type="SUPFAM" id="SSF50199">
    <property type="entry name" value="Staphylococcal nuclease"/>
    <property type="match status" value="1"/>
</dbReference>
<gene>
    <name evidence="2" type="ORF">ACFFPJ_03560</name>
</gene>
<comment type="caution">
    <text evidence="2">The sequence shown here is derived from an EMBL/GenBank/DDBJ whole genome shotgun (WGS) entry which is preliminary data.</text>
</comment>
<dbReference type="InterPro" id="IPR016071">
    <property type="entry name" value="Staphylococal_nuclease_OB-fold"/>
</dbReference>
<dbReference type="InterPro" id="IPR035437">
    <property type="entry name" value="SNase_OB-fold_sf"/>
</dbReference>
<dbReference type="Gene3D" id="2.40.50.90">
    <property type="match status" value="1"/>
</dbReference>
<name>A0ABV5SYS7_9MICO</name>
<dbReference type="Proteomes" id="UP001589611">
    <property type="component" value="Unassembled WGS sequence"/>
</dbReference>
<evidence type="ECO:0000259" key="1">
    <source>
        <dbReference type="PROSITE" id="PS50830"/>
    </source>
</evidence>
<dbReference type="Pfam" id="PF00565">
    <property type="entry name" value="SNase"/>
    <property type="match status" value="1"/>
</dbReference>
<dbReference type="RefSeq" id="WP_344711665.1">
    <property type="nucleotide sequence ID" value="NZ_BAAAWH010000001.1"/>
</dbReference>
<organism evidence="2 3">
    <name type="scientific">Microbacterium terregens</name>
    <dbReference type="NCBI Taxonomy" id="69363"/>
    <lineage>
        <taxon>Bacteria</taxon>
        <taxon>Bacillati</taxon>
        <taxon>Actinomycetota</taxon>
        <taxon>Actinomycetes</taxon>
        <taxon>Micrococcales</taxon>
        <taxon>Microbacteriaceae</taxon>
        <taxon>Microbacterium</taxon>
    </lineage>
</organism>
<evidence type="ECO:0000313" key="3">
    <source>
        <dbReference type="Proteomes" id="UP001589611"/>
    </source>
</evidence>
<evidence type="ECO:0000313" key="2">
    <source>
        <dbReference type="EMBL" id="MFB9644871.1"/>
    </source>
</evidence>
<dbReference type="PROSITE" id="PS50830">
    <property type="entry name" value="TNASE_3"/>
    <property type="match status" value="1"/>
</dbReference>
<dbReference type="SMART" id="SM00318">
    <property type="entry name" value="SNc"/>
    <property type="match status" value="1"/>
</dbReference>
<proteinExistence type="predicted"/>
<keyword evidence="3" id="KW-1185">Reference proteome</keyword>
<protein>
    <submittedName>
        <fullName evidence="2">Thermonuclease family protein</fullName>
    </submittedName>
</protein>
<dbReference type="EMBL" id="JBHMBE010000001">
    <property type="protein sequence ID" value="MFB9644871.1"/>
    <property type="molecule type" value="Genomic_DNA"/>
</dbReference>
<accession>A0ABV5SYS7</accession>
<reference evidence="2 3" key="1">
    <citation type="submission" date="2024-09" db="EMBL/GenBank/DDBJ databases">
        <authorList>
            <person name="Sun Q."/>
            <person name="Mori K."/>
        </authorList>
    </citation>
    <scope>NUCLEOTIDE SEQUENCE [LARGE SCALE GENOMIC DNA]</scope>
    <source>
        <strain evidence="2 3">JCM 1342</strain>
    </source>
</reference>
<sequence length="186" mass="19777">MIRQFAIGILCLAAVAVAIWLAVPRDPGDPVGSTAVAVEDPPGIPDDAFEMTVESVHDGDTLRAHVAKPNGVVTDAGSTRVRLIGVDTPEIAPEPECWGTEATARLRALLPPGSTVWGAPDREVLDRYDRHLLYLWTPDGLFVNAELVAQGDAAVLPVAPNTRHETLLRSLEAEASMAGRGQWGAC</sequence>
<feature type="domain" description="TNase-like" evidence="1">
    <location>
        <begin position="47"/>
        <end position="185"/>
    </location>
</feature>